<dbReference type="SUPFAM" id="SSF49562">
    <property type="entry name" value="C2 domain (Calcium/lipid-binding domain, CaLB)"/>
    <property type="match status" value="1"/>
</dbReference>
<proteinExistence type="inferred from homology"/>
<evidence type="ECO:0000256" key="9">
    <source>
        <dbReference type="ARBA" id="ARBA00023985"/>
    </source>
</evidence>
<name>W6MG39_9ASCO</name>
<dbReference type="GO" id="GO:0004672">
    <property type="term" value="F:protein kinase activity"/>
    <property type="evidence" value="ECO:0007669"/>
    <property type="project" value="EnsemblFungi"/>
</dbReference>
<protein>
    <recommendedName>
        <fullName evidence="10">Phosphatidylinositol 3-kinase VPS34</fullName>
        <ecNumber evidence="4">2.7.1.137</ecNumber>
    </recommendedName>
    <alternativeName>
        <fullName evidence="13">Vacuolar protein sorting-associated protein 34</fullName>
    </alternativeName>
</protein>
<dbReference type="InterPro" id="IPR035892">
    <property type="entry name" value="C2_domain_sf"/>
</dbReference>
<keyword evidence="5" id="KW-0808">Transferase</keyword>
<evidence type="ECO:0000256" key="11">
    <source>
        <dbReference type="ARBA" id="ARBA00059175"/>
    </source>
</evidence>
<dbReference type="GO" id="GO:0034271">
    <property type="term" value="C:phosphatidylinositol 3-kinase complex, class III, type I"/>
    <property type="evidence" value="ECO:0007669"/>
    <property type="project" value="EnsemblFungi"/>
</dbReference>
<evidence type="ECO:0000256" key="10">
    <source>
        <dbReference type="ARBA" id="ARBA00041128"/>
    </source>
</evidence>
<dbReference type="SUPFAM" id="SSF48371">
    <property type="entry name" value="ARM repeat"/>
    <property type="match status" value="1"/>
</dbReference>
<dbReference type="PANTHER" id="PTHR10048:SF7">
    <property type="entry name" value="PHOSPHATIDYLINOSITOL 3-KINASE CATALYTIC SUBUNIT TYPE 3"/>
    <property type="match status" value="1"/>
</dbReference>
<dbReference type="InterPro" id="IPR011009">
    <property type="entry name" value="Kinase-like_dom_sf"/>
</dbReference>
<dbReference type="InterPro" id="IPR042236">
    <property type="entry name" value="PI3K_accessory_sf"/>
</dbReference>
<dbReference type="OrthoDB" id="67688at2759"/>
<keyword evidence="18" id="KW-1185">Reference proteome</keyword>
<dbReference type="Gene3D" id="1.10.1070.11">
    <property type="entry name" value="Phosphatidylinositol 3-/4-kinase, catalytic domain"/>
    <property type="match status" value="1"/>
</dbReference>
<comment type="subunit">
    <text evidence="12">Component of the autophagy-specific VPS34 PI3-kinase complex I composed of at least VPS15, VPS30, VPS34, and of the VPS34 PI3-kinase complex II composed of VPS15, VPS30, VPS34 and VPS38. Interacts with VMNA7.</text>
</comment>
<feature type="domain" description="PI3K/PI4K catalytic" evidence="14">
    <location>
        <begin position="820"/>
        <end position="1103"/>
    </location>
</feature>
<dbReference type="CDD" id="cd00896">
    <property type="entry name" value="PI3Kc_III"/>
    <property type="match status" value="1"/>
</dbReference>
<comment type="catalytic activity">
    <reaction evidence="9">
        <text>a 1,2-diacyl-sn-glycero-3-phospho-(1D-myo-inositol) + ATP = a 1,2-diacyl-sn-glycero-3-phospho-(1D-myo-inositol-3-phosphate) + ADP + H(+)</text>
        <dbReference type="Rhea" id="RHEA:12709"/>
        <dbReference type="ChEBI" id="CHEBI:15378"/>
        <dbReference type="ChEBI" id="CHEBI:30616"/>
        <dbReference type="ChEBI" id="CHEBI:57880"/>
        <dbReference type="ChEBI" id="CHEBI:58088"/>
        <dbReference type="ChEBI" id="CHEBI:456216"/>
        <dbReference type="EC" id="2.7.1.137"/>
    </reaction>
    <physiologicalReaction direction="left-to-right" evidence="9">
        <dbReference type="Rhea" id="RHEA:12710"/>
    </physiologicalReaction>
</comment>
<evidence type="ECO:0000256" key="1">
    <source>
        <dbReference type="ARBA" id="ARBA00004150"/>
    </source>
</evidence>
<dbReference type="PROSITE" id="PS00916">
    <property type="entry name" value="PI3_4_KINASE_2"/>
    <property type="match status" value="1"/>
</dbReference>
<comment type="function">
    <text evidence="11">Multifunctional phosphatidylinositol 3-kinase involved in acidification of vacuoles, pH-dependent cell growth, and autophagocytosis. Plays an important role in protein transport and virulence. Component of the autophagy-specific VPS34 PI3-kinase complex I essential to recruit the ATG8-phosphatidylinositol conjugate and the ATG12-ATG5 conjugate to the pre-autophagosomal structure. Also involved in endosome-to-Golgi retrograde transport as part of the VPS34 PI3-kinase complex II. This second complex is required for the endosome-to-Golgi retrieval of PEP1 and KEX2, and the recruitment of VPS5 and VPS7, two components of the retromer complex, to endosomal membranes (probably through the synthesis of a specific pool of phosphatidylinositol 3-phosphate recruiting the retromer to the endosomes). Finally, it might also be involved in ethanol tolerance and cell wall integrity.</text>
</comment>
<dbReference type="Pfam" id="PF00613">
    <property type="entry name" value="PI3Ka"/>
    <property type="match status" value="1"/>
</dbReference>
<dbReference type="GO" id="GO:0005794">
    <property type="term" value="C:Golgi apparatus"/>
    <property type="evidence" value="ECO:0007669"/>
    <property type="project" value="UniProtKB-SubCell"/>
</dbReference>
<comment type="subcellular location">
    <subcellularLocation>
        <location evidence="2">Endosome membrane</location>
        <topology evidence="2">Peripheral membrane protein</topology>
    </subcellularLocation>
    <subcellularLocation>
        <location evidence="1">Golgi apparatus</location>
        <location evidence="1">trans-Golgi network membrane</location>
        <topology evidence="1">Peripheral membrane protein</topology>
    </subcellularLocation>
</comment>
<dbReference type="InterPro" id="IPR036940">
    <property type="entry name" value="PI3/4_kinase_cat_sf"/>
</dbReference>
<dbReference type="SUPFAM" id="SSF56112">
    <property type="entry name" value="Protein kinase-like (PK-like)"/>
    <property type="match status" value="1"/>
</dbReference>
<dbReference type="SMART" id="SM00145">
    <property type="entry name" value="PI3Ka"/>
    <property type="match status" value="1"/>
</dbReference>
<feature type="domain" description="PIK helical" evidence="15">
    <location>
        <begin position="376"/>
        <end position="661"/>
    </location>
</feature>
<dbReference type="GO" id="GO:0006897">
    <property type="term" value="P:endocytosis"/>
    <property type="evidence" value="ECO:0007669"/>
    <property type="project" value="TreeGrafter"/>
</dbReference>
<dbReference type="PROSITE" id="PS50290">
    <property type="entry name" value="PI3_4_KINASE_3"/>
    <property type="match status" value="1"/>
</dbReference>
<evidence type="ECO:0000256" key="4">
    <source>
        <dbReference type="ARBA" id="ARBA00012073"/>
    </source>
</evidence>
<sequence length="1119" mass="126638">MNVDIKNQNSVTFCLSKDLKIPFKFRVISIDGDTDALSNTELVDQSPVSTLLKSKAEQQPLKEVFSMAEIVSAEKQLIVPVVTPLQYMSSETGAKAAGLSVSPGVTASSGVANKRGQPQKGKSNSWVTLPINYSQLPLDSVLRIVLFKYHKKTGAKVVVGLSELQLFNLQGGKDDDPVCTLKKGHQKLKLKLSPKYRSSVSASSEPETVSSKMDQLEKTLKSHESGDIVSVDWLDQLSFRKIEQINFQQMSSRKRTVISSKTDPECYIHLALVQFDMPVVYLDYKYSVLSIPTFDPHALGLSAYGANHSASGADENMGSLVSANGTNDIMASNIESSTMNVNVAVFDPDQYRDNINEDPIEIKFRKLERIHQSSPLDKDIKPTLKVRSQISSILRKQFFEKLSPQEKNLIWKFRYFLLNNLFLNKNTMDFNNFIINFIKCVDWDDDFEVKEFLTIINEMEVQHLGDGARLGIVERRPDVFVGKLEVVDCLELLSANYRNHIVRKMAIERLGSVSDDELEMYLVQLVQCIKNEANYVTPTADNDDVQGLDEDNFEFGSTSGVGSTTTNASSSDYQFVEIGQTEDPALKMLEDPKIFSRDHQQSLLRQLPKLQSPLAKFVISRASKNVRLMNFFYWHLKVEVDDETEELSTRLPARLPLDENEVAIDNNIIDDYLNGDRNTYVRTAGDRPLNGSRNEHHRIFRKTQLHFILHLAMSEEGSEKILILRKQIDVIGKLHEIALKIKFDFKKEPTPKKVELLKGLLVEKQKKRTTKRKLSVASGQNSNFSLGKGEDNSHHSHFSLLEFDAVPLPLDPSVVIGGCIPAQSSVFKSSLSPLKITFKSLDDQKYPVMYKIGDDLRQDQFVVQIITLMEKILQNENLDLKLKPYKILALGPVEGMIQFIPNESLSSILAKYNNSILTFLQQNNPDLTSPLRVRPEIMDNYVRSCAGYCVVTYILGVGDRHLENLLLTKDGYFFHADFGYILGQDPKPFPPLMKLPIQIIEGMGGLGDENYKKFCNYCFITYITLRRNSSLILNLFQLMIDSSIPVLKTSASLDGSFRKDISNETEKLELILKIQEKFMLELNDEEAILHFQNLINDSVNAFLPVVIDRLHSLAQYWRS</sequence>
<dbReference type="PROSITE" id="PS51545">
    <property type="entry name" value="PIK_HELICAL"/>
    <property type="match status" value="1"/>
</dbReference>
<feature type="domain" description="C2 PI3K-type" evidence="16">
    <location>
        <begin position="19"/>
        <end position="248"/>
    </location>
</feature>
<dbReference type="GO" id="GO:0000329">
    <property type="term" value="C:fungal-type vacuole membrane"/>
    <property type="evidence" value="ECO:0007669"/>
    <property type="project" value="EnsemblFungi"/>
</dbReference>
<evidence type="ECO:0000256" key="12">
    <source>
        <dbReference type="ARBA" id="ARBA00061999"/>
    </source>
</evidence>
<keyword evidence="6" id="KW-0547">Nucleotide-binding</keyword>
<organism evidence="17 18">
    <name type="scientific">Kuraishia capsulata CBS 1993</name>
    <dbReference type="NCBI Taxonomy" id="1382522"/>
    <lineage>
        <taxon>Eukaryota</taxon>
        <taxon>Fungi</taxon>
        <taxon>Dikarya</taxon>
        <taxon>Ascomycota</taxon>
        <taxon>Saccharomycotina</taxon>
        <taxon>Pichiomycetes</taxon>
        <taxon>Pichiales</taxon>
        <taxon>Pichiaceae</taxon>
        <taxon>Kuraishia</taxon>
    </lineage>
</organism>
<keyword evidence="8" id="KW-0067">ATP-binding</keyword>
<dbReference type="InterPro" id="IPR015433">
    <property type="entry name" value="PI3/4_kinase"/>
</dbReference>
<evidence type="ECO:0000256" key="3">
    <source>
        <dbReference type="ARBA" id="ARBA00006209"/>
    </source>
</evidence>
<dbReference type="InterPro" id="IPR057756">
    <property type="entry name" value="PI3-kinase_type3/VPS34_cat"/>
</dbReference>
<dbReference type="InterPro" id="IPR008290">
    <property type="entry name" value="PI3K_Vps34"/>
</dbReference>
<dbReference type="GO" id="GO:0005524">
    <property type="term" value="F:ATP binding"/>
    <property type="evidence" value="ECO:0007669"/>
    <property type="project" value="UniProtKB-KW"/>
</dbReference>
<dbReference type="GO" id="GO:0000045">
    <property type="term" value="P:autophagosome assembly"/>
    <property type="evidence" value="ECO:0007669"/>
    <property type="project" value="TreeGrafter"/>
</dbReference>
<dbReference type="PIRSF" id="PIRSF000587">
    <property type="entry name" value="PI3K_Vps34"/>
    <property type="match status" value="1"/>
</dbReference>
<dbReference type="InterPro" id="IPR018936">
    <property type="entry name" value="PI3/4_kinase_CS"/>
</dbReference>
<evidence type="ECO:0000256" key="6">
    <source>
        <dbReference type="ARBA" id="ARBA00022741"/>
    </source>
</evidence>
<dbReference type="InterPro" id="IPR000403">
    <property type="entry name" value="PI3/4_kinase_cat_dom"/>
</dbReference>
<dbReference type="GO" id="GO:0016303">
    <property type="term" value="F:1-phosphatidylinositol-3-kinase activity"/>
    <property type="evidence" value="ECO:0007669"/>
    <property type="project" value="UniProtKB-EC"/>
</dbReference>
<dbReference type="AlphaFoldDB" id="W6MG39"/>
<dbReference type="GO" id="GO:0010008">
    <property type="term" value="C:endosome membrane"/>
    <property type="evidence" value="ECO:0007669"/>
    <property type="project" value="UniProtKB-SubCell"/>
</dbReference>
<dbReference type="Gene3D" id="2.60.40.150">
    <property type="entry name" value="C2 domain"/>
    <property type="match status" value="1"/>
</dbReference>
<dbReference type="GO" id="GO:0005777">
    <property type="term" value="C:peroxisome"/>
    <property type="evidence" value="ECO:0007669"/>
    <property type="project" value="EnsemblFungi"/>
</dbReference>
<dbReference type="Gene3D" id="3.30.1010.10">
    <property type="entry name" value="Phosphatidylinositol 3-kinase Catalytic Subunit, Chain A, domain 4"/>
    <property type="match status" value="1"/>
</dbReference>
<dbReference type="GO" id="GO:0051365">
    <property type="term" value="P:cellular response to potassium ion starvation"/>
    <property type="evidence" value="ECO:0007669"/>
    <property type="project" value="EnsemblFungi"/>
</dbReference>
<dbReference type="InterPro" id="IPR001263">
    <property type="entry name" value="PI3K_accessory_dom"/>
</dbReference>
<evidence type="ECO:0000313" key="17">
    <source>
        <dbReference type="EMBL" id="CDK24959.1"/>
    </source>
</evidence>
<dbReference type="Pfam" id="PF00454">
    <property type="entry name" value="PI3_PI4_kinase"/>
    <property type="match status" value="1"/>
</dbReference>
<dbReference type="GeneID" id="34518362"/>
<evidence type="ECO:0000256" key="13">
    <source>
        <dbReference type="ARBA" id="ARBA00077947"/>
    </source>
</evidence>
<dbReference type="PROSITE" id="PS51547">
    <property type="entry name" value="C2_PI3K"/>
    <property type="match status" value="1"/>
</dbReference>
<comment type="similarity">
    <text evidence="3">Belongs to the PI3/PI4-kinase family. Type III PI4K subfamily.</text>
</comment>
<evidence type="ECO:0000313" key="18">
    <source>
        <dbReference type="Proteomes" id="UP000019384"/>
    </source>
</evidence>
<gene>
    <name evidence="17" type="ORF">KUCA_T00000926001</name>
</gene>
<dbReference type="GO" id="GO:0032968">
    <property type="term" value="P:positive regulation of transcription elongation by RNA polymerase II"/>
    <property type="evidence" value="ECO:0007669"/>
    <property type="project" value="EnsemblFungi"/>
</dbReference>
<dbReference type="EC" id="2.7.1.137" evidence="4"/>
<dbReference type="STRING" id="1382522.W6MG39"/>
<evidence type="ECO:0000256" key="8">
    <source>
        <dbReference type="ARBA" id="ARBA00022840"/>
    </source>
</evidence>
<dbReference type="PANTHER" id="PTHR10048">
    <property type="entry name" value="PHOSPHATIDYLINOSITOL KINASE"/>
    <property type="match status" value="1"/>
</dbReference>
<dbReference type="Proteomes" id="UP000019384">
    <property type="component" value="Unassembled WGS sequence"/>
</dbReference>
<dbReference type="GO" id="GO:0000407">
    <property type="term" value="C:phagophore assembly site"/>
    <property type="evidence" value="ECO:0007669"/>
    <property type="project" value="EnsemblFungi"/>
</dbReference>
<dbReference type="GO" id="GO:0071561">
    <property type="term" value="C:nucleus-vacuole junction"/>
    <property type="evidence" value="ECO:0007669"/>
    <property type="project" value="EnsemblFungi"/>
</dbReference>
<dbReference type="FunFam" id="1.10.1070.11:FF:000002">
    <property type="entry name" value="Phosphatidylinositol 3-kinase catalytic subunit type 3"/>
    <property type="match status" value="1"/>
</dbReference>
<keyword evidence="7" id="KW-0418">Kinase</keyword>
<evidence type="ECO:0000256" key="5">
    <source>
        <dbReference type="ARBA" id="ARBA00022679"/>
    </source>
</evidence>
<reference evidence="17" key="1">
    <citation type="submission" date="2013-12" db="EMBL/GenBank/DDBJ databases">
        <authorList>
            <person name="Genoscope - CEA"/>
        </authorList>
    </citation>
    <scope>NUCLEOTIDE SEQUENCE</scope>
    <source>
        <strain evidence="17">CBS 1993</strain>
    </source>
</reference>
<dbReference type="Pfam" id="PF00792">
    <property type="entry name" value="PI3K_C2"/>
    <property type="match status" value="1"/>
</dbReference>
<evidence type="ECO:0000256" key="2">
    <source>
        <dbReference type="ARBA" id="ARBA00004481"/>
    </source>
</evidence>
<dbReference type="HOGENOM" id="CLU_004869_0_0_1"/>
<dbReference type="GO" id="GO:0034272">
    <property type="term" value="C:phosphatidylinositol 3-kinase complex, class III, type II"/>
    <property type="evidence" value="ECO:0007669"/>
    <property type="project" value="EnsemblFungi"/>
</dbReference>
<dbReference type="EMBL" id="HG793125">
    <property type="protein sequence ID" value="CDK24959.1"/>
    <property type="molecule type" value="Genomic_DNA"/>
</dbReference>
<dbReference type="GO" id="GO:0000425">
    <property type="term" value="P:pexophagy"/>
    <property type="evidence" value="ECO:0007669"/>
    <property type="project" value="EnsemblFungi"/>
</dbReference>
<evidence type="ECO:0000259" key="14">
    <source>
        <dbReference type="PROSITE" id="PS50290"/>
    </source>
</evidence>
<evidence type="ECO:0000256" key="7">
    <source>
        <dbReference type="ARBA" id="ARBA00022777"/>
    </source>
</evidence>
<dbReference type="InterPro" id="IPR002420">
    <property type="entry name" value="PI3K-type_C2_dom"/>
</dbReference>
<dbReference type="FunFam" id="3.30.1010.10:FF:000002">
    <property type="entry name" value="Phosphatidylinositol 3-kinase catalytic subunit type 3"/>
    <property type="match status" value="1"/>
</dbReference>
<evidence type="ECO:0000259" key="16">
    <source>
        <dbReference type="PROSITE" id="PS51547"/>
    </source>
</evidence>
<accession>W6MG39</accession>
<evidence type="ECO:0000259" key="15">
    <source>
        <dbReference type="PROSITE" id="PS51545"/>
    </source>
</evidence>
<reference evidence="17" key="2">
    <citation type="submission" date="2014-02" db="EMBL/GenBank/DDBJ databases">
        <title>Complete DNA sequence of /Kuraishia capsulata/ illustrates novel genomic features among budding yeasts (/Saccharomycotina/).</title>
        <authorList>
            <person name="Morales L."/>
            <person name="Noel B."/>
            <person name="Porcel B."/>
            <person name="Marcet-Houben M."/>
            <person name="Hullo M-F."/>
            <person name="Sacerdot C."/>
            <person name="Tekaia F."/>
            <person name="Leh-Louis V."/>
            <person name="Despons L."/>
            <person name="Khanna V."/>
            <person name="Aury J-M."/>
            <person name="Barbe V."/>
            <person name="Couloux A."/>
            <person name="Labadie K."/>
            <person name="Pelletier E."/>
            <person name="Souciet J-L."/>
            <person name="Boekhout T."/>
            <person name="Gabaldon T."/>
            <person name="Wincker P."/>
            <person name="Dujon B."/>
        </authorList>
    </citation>
    <scope>NUCLEOTIDE SEQUENCE</scope>
    <source>
        <strain evidence="17">CBS 1993</strain>
    </source>
</reference>
<dbReference type="GO" id="GO:0048015">
    <property type="term" value="P:phosphatidylinositol-mediated signaling"/>
    <property type="evidence" value="ECO:0007669"/>
    <property type="project" value="TreeGrafter"/>
</dbReference>
<dbReference type="RefSeq" id="XP_022456974.1">
    <property type="nucleotide sequence ID" value="XM_022605513.1"/>
</dbReference>
<dbReference type="SMART" id="SM00146">
    <property type="entry name" value="PI3Kc"/>
    <property type="match status" value="1"/>
</dbReference>
<dbReference type="Gene3D" id="1.25.40.70">
    <property type="entry name" value="Phosphatidylinositol 3-kinase, accessory domain (PIK)"/>
    <property type="match status" value="1"/>
</dbReference>
<dbReference type="InterPro" id="IPR016024">
    <property type="entry name" value="ARM-type_fold"/>
</dbReference>